<comment type="caution">
    <text evidence="1">The sequence shown here is derived from an EMBL/GenBank/DDBJ whole genome shotgun (WGS) entry which is preliminary data.</text>
</comment>
<sequence>MYHVVADVIKSDIYNSRTREPEGKLVRKHRVVNSVASTRRSSLWGPTLVRFQVKKAPACDIGRCSRPCTVSFQIRRYHVEVTQRTGAQLLVGRLKLEGAAIPSTQPFLATVVSNPRDLSSSIRNFLQTQEDHQVRVCTQRCAMKSLQIHARSLKRFGQAKPKLKTPPQPIGHTISPCYPRWRTQNFEGCTNFPRLEISAPASGTTLVQKFGANRSRQTKTQNPFRASELDHEQASIVPGALSEYLPIPDPYHVSRADTFQEYVGGQPPQTFLPSRF</sequence>
<accession>A0A8J2J0X8</accession>
<name>A0A8J2J0X8_9HEXA</name>
<dbReference type="AlphaFoldDB" id="A0A8J2J0X8"/>
<organism evidence="1 2">
    <name type="scientific">Allacma fusca</name>
    <dbReference type="NCBI Taxonomy" id="39272"/>
    <lineage>
        <taxon>Eukaryota</taxon>
        <taxon>Metazoa</taxon>
        <taxon>Ecdysozoa</taxon>
        <taxon>Arthropoda</taxon>
        <taxon>Hexapoda</taxon>
        <taxon>Collembola</taxon>
        <taxon>Symphypleona</taxon>
        <taxon>Sminthuridae</taxon>
        <taxon>Allacma</taxon>
    </lineage>
</organism>
<evidence type="ECO:0000313" key="2">
    <source>
        <dbReference type="Proteomes" id="UP000708208"/>
    </source>
</evidence>
<proteinExistence type="predicted"/>
<reference evidence="1" key="1">
    <citation type="submission" date="2021-06" db="EMBL/GenBank/DDBJ databases">
        <authorList>
            <person name="Hodson N. C."/>
            <person name="Mongue J. A."/>
            <person name="Jaron S. K."/>
        </authorList>
    </citation>
    <scope>NUCLEOTIDE SEQUENCE</scope>
</reference>
<dbReference type="EMBL" id="CAJVCH010012782">
    <property type="protein sequence ID" value="CAG7673180.1"/>
    <property type="molecule type" value="Genomic_DNA"/>
</dbReference>
<dbReference type="Proteomes" id="UP000708208">
    <property type="component" value="Unassembled WGS sequence"/>
</dbReference>
<evidence type="ECO:0000313" key="1">
    <source>
        <dbReference type="EMBL" id="CAG7673180.1"/>
    </source>
</evidence>
<gene>
    <name evidence="1" type="ORF">AFUS01_LOCUS2239</name>
</gene>
<keyword evidence="2" id="KW-1185">Reference proteome</keyword>
<protein>
    <submittedName>
        <fullName evidence="1">Uncharacterized protein</fullName>
    </submittedName>
</protein>